<protein>
    <recommendedName>
        <fullName evidence="6">Probable membrane transporter protein</fullName>
    </recommendedName>
</protein>
<dbReference type="InterPro" id="IPR002781">
    <property type="entry name" value="TM_pro_TauE-like"/>
</dbReference>
<evidence type="ECO:0000313" key="9">
    <source>
        <dbReference type="Proteomes" id="UP001430954"/>
    </source>
</evidence>
<feature type="transmembrane region" description="Helical" evidence="6">
    <location>
        <begin position="214"/>
        <end position="234"/>
    </location>
</feature>
<comment type="caution">
    <text evidence="8">The sequence shown here is derived from an EMBL/GenBank/DDBJ whole genome shotgun (WGS) entry which is preliminary data.</text>
</comment>
<keyword evidence="9" id="KW-1185">Reference proteome</keyword>
<accession>A0ABS7T9E5</accession>
<comment type="similarity">
    <text evidence="2 6">Belongs to the 4-toluene sulfonate uptake permease (TSUP) (TC 2.A.102) family.</text>
</comment>
<dbReference type="Proteomes" id="UP001430954">
    <property type="component" value="Unassembled WGS sequence"/>
</dbReference>
<evidence type="ECO:0000256" key="3">
    <source>
        <dbReference type="ARBA" id="ARBA00022692"/>
    </source>
</evidence>
<keyword evidence="6" id="KW-1003">Cell membrane</keyword>
<dbReference type="SUPFAM" id="SSF52799">
    <property type="entry name" value="(Phosphotyrosine protein) phosphatases II"/>
    <property type="match status" value="1"/>
</dbReference>
<feature type="transmembrane region" description="Helical" evidence="6">
    <location>
        <begin position="246"/>
        <end position="263"/>
    </location>
</feature>
<evidence type="ECO:0000259" key="7">
    <source>
        <dbReference type="Pfam" id="PF04273"/>
    </source>
</evidence>
<dbReference type="Pfam" id="PF04273">
    <property type="entry name" value="BLH_phosphatase"/>
    <property type="match status" value="1"/>
</dbReference>
<evidence type="ECO:0000256" key="4">
    <source>
        <dbReference type="ARBA" id="ARBA00022989"/>
    </source>
</evidence>
<dbReference type="Pfam" id="PF01925">
    <property type="entry name" value="TauE"/>
    <property type="match status" value="1"/>
</dbReference>
<evidence type="ECO:0000256" key="5">
    <source>
        <dbReference type="ARBA" id="ARBA00023136"/>
    </source>
</evidence>
<sequence length="432" mass="44516">MMWLAWLGAAAIGLSLGLLGSGGSILTVPVLVYLVGQPEKVAIAGSLAIVGGISLIAALPWTWKRQVDWRNVAWFGVPGMVGTWMGAWLSTWLSGALQLLVFAVVMLLAAAMMLRPPRALAAGTANSEEGAVDATAPPTRKVGRIALDGLVVGVVTGVVGVGGGFLIVPALVLLGGLALHRAIGTSLWIISLKSFSGFAKYTSVLAGAGLALDWRLIGLFTAIGAGGSLLGGRVARRLPQAHLQRAFAVFLLLMGAGIAWQTAPDAFAATRSPDPTAEITPMQSIDTTLVPQARQPRPTLVTGGQPAPDAWEALRAQGITTVINLRPEAEMDGRDERAEVAAAGLDYHQIAVDGAGGVTAANADALWSVLDEAEGTVLVHCASGNRVGALLALGASRQGGRSPEEALEWGQAAGLTGLEPKVREALGLPRSE</sequence>
<dbReference type="Gene3D" id="3.90.190.10">
    <property type="entry name" value="Protein tyrosine phosphatase superfamily"/>
    <property type="match status" value="1"/>
</dbReference>
<evidence type="ECO:0000313" key="8">
    <source>
        <dbReference type="EMBL" id="MBZ4040496.1"/>
    </source>
</evidence>
<feature type="transmembrane region" description="Helical" evidence="6">
    <location>
        <begin position="150"/>
        <end position="179"/>
    </location>
</feature>
<comment type="subcellular location">
    <subcellularLocation>
        <location evidence="6">Cell membrane</location>
        <topology evidence="6">Multi-pass membrane protein</topology>
    </subcellularLocation>
    <subcellularLocation>
        <location evidence="1">Membrane</location>
        <topology evidence="1">Multi-pass membrane protein</topology>
    </subcellularLocation>
</comment>
<feature type="domain" description="Beta-lactamase hydrolase-like protein phosphatase-like" evidence="7">
    <location>
        <begin position="307"/>
        <end position="395"/>
    </location>
</feature>
<feature type="transmembrane region" description="Helical" evidence="6">
    <location>
        <begin position="43"/>
        <end position="63"/>
    </location>
</feature>
<evidence type="ECO:0000256" key="2">
    <source>
        <dbReference type="ARBA" id="ARBA00009142"/>
    </source>
</evidence>
<gene>
    <name evidence="8" type="ORF">K6753_13230</name>
</gene>
<feature type="transmembrane region" description="Helical" evidence="6">
    <location>
        <begin position="95"/>
        <end position="114"/>
    </location>
</feature>
<dbReference type="InterPro" id="IPR005939">
    <property type="entry name" value="BLH_phosphatase-like"/>
</dbReference>
<dbReference type="PANTHER" id="PTHR43701">
    <property type="entry name" value="MEMBRANE TRANSPORTER PROTEIN MJ0441-RELATED"/>
    <property type="match status" value="1"/>
</dbReference>
<evidence type="ECO:0000256" key="1">
    <source>
        <dbReference type="ARBA" id="ARBA00004141"/>
    </source>
</evidence>
<keyword evidence="5 6" id="KW-0472">Membrane</keyword>
<dbReference type="CDD" id="cd14503">
    <property type="entry name" value="PTP-bact"/>
    <property type="match status" value="1"/>
</dbReference>
<dbReference type="InterPro" id="IPR051598">
    <property type="entry name" value="TSUP/Inactive_protease-like"/>
</dbReference>
<evidence type="ECO:0000256" key="6">
    <source>
        <dbReference type="RuleBase" id="RU363041"/>
    </source>
</evidence>
<dbReference type="EMBL" id="JAINZW010000007">
    <property type="protein sequence ID" value="MBZ4040496.1"/>
    <property type="molecule type" value="Genomic_DNA"/>
</dbReference>
<name>A0ABS7T9E5_9GAMM</name>
<organism evidence="8 9">
    <name type="scientific">Novilysobacter selenitireducens</name>
    <dbReference type="NCBI Taxonomy" id="2872639"/>
    <lineage>
        <taxon>Bacteria</taxon>
        <taxon>Pseudomonadati</taxon>
        <taxon>Pseudomonadota</taxon>
        <taxon>Gammaproteobacteria</taxon>
        <taxon>Lysobacterales</taxon>
        <taxon>Lysobacteraceae</taxon>
        <taxon>Novilysobacter</taxon>
    </lineage>
</organism>
<reference evidence="8 9" key="1">
    <citation type="submission" date="2021-09" db="EMBL/GenBank/DDBJ databases">
        <title>Lysobacter sp. 13A isolated from the river sediment.</title>
        <authorList>
            <person name="Liu H."/>
            <person name="Li S."/>
            <person name="Mao S."/>
        </authorList>
    </citation>
    <scope>NUCLEOTIDE SEQUENCE [LARGE SCALE GENOMIC DNA]</scope>
    <source>
        <strain evidence="8 9">13A</strain>
    </source>
</reference>
<dbReference type="InterPro" id="IPR029021">
    <property type="entry name" value="Prot-tyrosine_phosphatase-like"/>
</dbReference>
<proteinExistence type="inferred from homology"/>
<keyword evidence="4 6" id="KW-1133">Transmembrane helix</keyword>
<keyword evidence="3 6" id="KW-0812">Transmembrane</keyword>
<dbReference type="PANTHER" id="PTHR43701:SF2">
    <property type="entry name" value="MEMBRANE TRANSPORTER PROTEIN YJNA-RELATED"/>
    <property type="match status" value="1"/>
</dbReference>